<protein>
    <recommendedName>
        <fullName evidence="3 9">Glutamate decarboxylase</fullName>
        <ecNumber evidence="3 9">4.1.1.15</ecNumber>
    </recommendedName>
</protein>
<dbReference type="EC" id="4.1.1.15" evidence="3 9"/>
<evidence type="ECO:0000256" key="7">
    <source>
        <dbReference type="ARBA" id="ARBA00023239"/>
    </source>
</evidence>
<feature type="repeat" description="PPR" evidence="8">
    <location>
        <begin position="843"/>
        <end position="877"/>
    </location>
</feature>
<comment type="cofactor">
    <cofactor evidence="1 9">
        <name>pyridoxal 5'-phosphate</name>
        <dbReference type="ChEBI" id="CHEBI:597326"/>
    </cofactor>
</comment>
<dbReference type="NCBIfam" id="TIGR01788">
    <property type="entry name" value="Glu-decarb-GAD"/>
    <property type="match status" value="1"/>
</dbReference>
<dbReference type="EMBL" id="JBBPBM010000001">
    <property type="protein sequence ID" value="KAK8600101.1"/>
    <property type="molecule type" value="Genomic_DNA"/>
</dbReference>
<name>A0ABR2GBY5_9ROSI</name>
<keyword evidence="6 9" id="KW-0663">Pyridoxal phosphate</keyword>
<dbReference type="InterPro" id="IPR002885">
    <property type="entry name" value="PPR_rpt"/>
</dbReference>
<accession>A0ABR2GBY5</accession>
<evidence type="ECO:0000256" key="6">
    <source>
        <dbReference type="ARBA" id="ARBA00022898"/>
    </source>
</evidence>
<keyword evidence="5" id="KW-0112">Calmodulin-binding</keyword>
<evidence type="ECO:0000256" key="8">
    <source>
        <dbReference type="PROSITE-ProRule" id="PRU00708"/>
    </source>
</evidence>
<comment type="catalytic activity">
    <reaction evidence="9">
        <text>L-glutamate + H(+) = 4-aminobutanoate + CO2</text>
        <dbReference type="Rhea" id="RHEA:17785"/>
        <dbReference type="ChEBI" id="CHEBI:15378"/>
        <dbReference type="ChEBI" id="CHEBI:16526"/>
        <dbReference type="ChEBI" id="CHEBI:29985"/>
        <dbReference type="ChEBI" id="CHEBI:59888"/>
        <dbReference type="EC" id="4.1.1.15"/>
    </reaction>
</comment>
<dbReference type="Gene3D" id="4.10.280.50">
    <property type="match status" value="1"/>
</dbReference>
<dbReference type="InterPro" id="IPR011990">
    <property type="entry name" value="TPR-like_helical_dom_sf"/>
</dbReference>
<feature type="repeat" description="PPR" evidence="8">
    <location>
        <begin position="777"/>
        <end position="811"/>
    </location>
</feature>
<dbReference type="PROSITE" id="PS51375">
    <property type="entry name" value="PPR"/>
    <property type="match status" value="3"/>
</dbReference>
<evidence type="ECO:0000313" key="10">
    <source>
        <dbReference type="EMBL" id="KAK8600101.1"/>
    </source>
</evidence>
<comment type="caution">
    <text evidence="10">The sequence shown here is derived from an EMBL/GenBank/DDBJ whole genome shotgun (WGS) entry which is preliminary data.</text>
</comment>
<dbReference type="SUPFAM" id="SSF53383">
    <property type="entry name" value="PLP-dependent transferases"/>
    <property type="match status" value="1"/>
</dbReference>
<dbReference type="PANTHER" id="PTHR43321:SF22">
    <property type="entry name" value="GLUTAMATE DECARBOXYLASE 5"/>
    <property type="match status" value="1"/>
</dbReference>
<comment type="similarity">
    <text evidence="2 9">Belongs to the group II decarboxylase family.</text>
</comment>
<dbReference type="Gene3D" id="3.90.1150.160">
    <property type="match status" value="1"/>
</dbReference>
<reference evidence="10 11" key="1">
    <citation type="journal article" date="2024" name="G3 (Bethesda)">
        <title>Genome assembly of Hibiscus sabdariffa L. provides insights into metabolisms of medicinal natural products.</title>
        <authorList>
            <person name="Kim T."/>
        </authorList>
    </citation>
    <scope>NUCLEOTIDE SEQUENCE [LARGE SCALE GENOMIC DNA]</scope>
    <source>
        <strain evidence="10">TK-2024</strain>
        <tissue evidence="10">Old leaves</tissue>
    </source>
</reference>
<dbReference type="Pfam" id="PF13041">
    <property type="entry name" value="PPR_2"/>
    <property type="match status" value="1"/>
</dbReference>
<evidence type="ECO:0000256" key="5">
    <source>
        <dbReference type="ARBA" id="ARBA00022860"/>
    </source>
</evidence>
<keyword evidence="7 9" id="KW-0456">Lyase</keyword>
<sequence length="1091" mass="123811">MLAATTQTDEHLHSTFASRYTRSPVPRFHMPERSMPKDAAYQVIHDELMLDGNPRLNLASFVTTWMEPECDTLMMAAINKNYVDMDEYPVTTELQNRCINMIANLFHAPVGEEETAVGVGTVGSSEAIMLAGLAFKRRWQHKMRAQGKSTEKPNIVTGANVQVCWEKFARYFEVELKEVKLKEGYYIMDPVQAVELVDENTICVAAILGSTLTGEFEDVKMLNDLLLKKNEETGWNTPIHVDAASGGFIAPFLYPDLEWDFRLPLVKSINVSGHKYGLVYAGVGWIVWRNKEDLPDDLVFHINYLGSDQPTFTLNFSKGSSQIIAQYYQFLRLGFEGYKNIIENCMENMKVLKKGIENTGRFNIVSKDIGVPLVAFSLKGGSKHTVFEIAENLRRFGWILPAYTMPADAQHIAVLRAVIREDFSYGLAKRLVEHIELVLKEMDALPGRAPHKKTERETQEEVFRTLSWPKLHISSSSRLRRLLCRVLLFDLPGPGDQVAELQSNPIRIHGNKATKSTQNQLSYPSNPPNPITPINQSTLLKVCTILYQQQNSPDSRLYSSLASYGSSFNPEFFLQVCNTFPYSWRPIYRFFLYTQNVPHFTHNYVTFNKMLDVIGKSRNIDLLWETCQEMGKLGLVNDKTFRIVLKTLALARELKKCVGFFHLMNGFGVGYTLETLNKVVESLCKDKLVEEAKFVTFKLKEWVEPNGVTYKWLIWGFCNVGDLIEASKIWNLMMDEGFEPDVEVVETIMEALFKTNKYDEAMKVFQMMRVERMSDLGLSSYRLVIKWMCKRDKIEQANGMLEEMCQRGIEADNLTLALIIYGLLSRGRIREAYSIADRIENPDINVYHGLIKGLLRVRKASEATQVFREMINRGCEPIMHTYVMLLQGHLGKRGRKGHDPLVNFDSIFVGGLIKAGKTLEATKYVERTMKGGMEVPRFDYNKFLHYYSNEEGVVMFKELFSTSMAANPSYGPCSPFLFDELASIVLFLVLAKYYYGCVMPDKMPSPISRSETLSWVAPGSGWVCLNVDSVVSLPSCDGRICGLIRNDDSDWIVGFAKAIGHSNSLRAVELVNSPLAGSSALSLIRAIDRLQ</sequence>
<evidence type="ECO:0000256" key="1">
    <source>
        <dbReference type="ARBA" id="ARBA00001933"/>
    </source>
</evidence>
<organism evidence="10 11">
    <name type="scientific">Hibiscus sabdariffa</name>
    <name type="common">roselle</name>
    <dbReference type="NCBI Taxonomy" id="183260"/>
    <lineage>
        <taxon>Eukaryota</taxon>
        <taxon>Viridiplantae</taxon>
        <taxon>Streptophyta</taxon>
        <taxon>Embryophyta</taxon>
        <taxon>Tracheophyta</taxon>
        <taxon>Spermatophyta</taxon>
        <taxon>Magnoliopsida</taxon>
        <taxon>eudicotyledons</taxon>
        <taxon>Gunneridae</taxon>
        <taxon>Pentapetalae</taxon>
        <taxon>rosids</taxon>
        <taxon>malvids</taxon>
        <taxon>Malvales</taxon>
        <taxon>Malvaceae</taxon>
        <taxon>Malvoideae</taxon>
        <taxon>Hibiscus</taxon>
    </lineage>
</organism>
<keyword evidence="9" id="KW-0210">Decarboxylase</keyword>
<evidence type="ECO:0000256" key="4">
    <source>
        <dbReference type="ARBA" id="ARBA00022737"/>
    </source>
</evidence>
<keyword evidence="4" id="KW-0677">Repeat</keyword>
<dbReference type="Gene3D" id="3.40.640.10">
    <property type="entry name" value="Type I PLP-dependent aspartate aminotransferase-like (Major domain)"/>
    <property type="match status" value="1"/>
</dbReference>
<evidence type="ECO:0000313" key="11">
    <source>
        <dbReference type="Proteomes" id="UP001472677"/>
    </source>
</evidence>
<evidence type="ECO:0000256" key="9">
    <source>
        <dbReference type="RuleBase" id="RU361171"/>
    </source>
</evidence>
<dbReference type="CDD" id="cd06450">
    <property type="entry name" value="DOPA_deC_like"/>
    <property type="match status" value="1"/>
</dbReference>
<dbReference type="NCBIfam" id="TIGR00756">
    <property type="entry name" value="PPR"/>
    <property type="match status" value="4"/>
</dbReference>
<evidence type="ECO:0000256" key="2">
    <source>
        <dbReference type="ARBA" id="ARBA00009533"/>
    </source>
</evidence>
<dbReference type="Proteomes" id="UP001472677">
    <property type="component" value="Unassembled WGS sequence"/>
</dbReference>
<keyword evidence="11" id="KW-1185">Reference proteome</keyword>
<evidence type="ECO:0000256" key="3">
    <source>
        <dbReference type="ARBA" id="ARBA00012421"/>
    </source>
</evidence>
<feature type="repeat" description="PPR" evidence="8">
    <location>
        <begin position="706"/>
        <end position="740"/>
    </location>
</feature>
<dbReference type="InterPro" id="IPR002129">
    <property type="entry name" value="PyrdxlP-dep_de-COase"/>
</dbReference>
<dbReference type="Pfam" id="PF01535">
    <property type="entry name" value="PPR"/>
    <property type="match status" value="3"/>
</dbReference>
<dbReference type="InterPro" id="IPR015421">
    <property type="entry name" value="PyrdxlP-dep_Trfase_major"/>
</dbReference>
<gene>
    <name evidence="10" type="ORF">V6N12_049960</name>
</gene>
<dbReference type="InterPro" id="IPR015424">
    <property type="entry name" value="PyrdxlP-dep_Trfase"/>
</dbReference>
<dbReference type="InterPro" id="IPR010107">
    <property type="entry name" value="Glutamate_decarboxylase"/>
</dbReference>
<dbReference type="Gene3D" id="1.25.40.10">
    <property type="entry name" value="Tetratricopeptide repeat domain"/>
    <property type="match status" value="3"/>
</dbReference>
<dbReference type="PANTHER" id="PTHR43321">
    <property type="entry name" value="GLUTAMATE DECARBOXYLASE"/>
    <property type="match status" value="1"/>
</dbReference>
<dbReference type="Pfam" id="PF00282">
    <property type="entry name" value="Pyridoxal_deC"/>
    <property type="match status" value="1"/>
</dbReference>
<proteinExistence type="inferred from homology"/>